<gene>
    <name evidence="5" type="ORF">KHU32_16330</name>
</gene>
<accession>A0ABS5QFQ6</accession>
<evidence type="ECO:0000256" key="3">
    <source>
        <dbReference type="SAM" id="MobiDB-lite"/>
    </source>
</evidence>
<protein>
    <submittedName>
        <fullName evidence="5">OmpH family outer membrane protein</fullName>
    </submittedName>
</protein>
<evidence type="ECO:0000256" key="1">
    <source>
        <dbReference type="ARBA" id="ARBA00009091"/>
    </source>
</evidence>
<feature type="compositionally biased region" description="Low complexity" evidence="3">
    <location>
        <begin position="33"/>
        <end position="69"/>
    </location>
</feature>
<evidence type="ECO:0000256" key="2">
    <source>
        <dbReference type="ARBA" id="ARBA00022729"/>
    </source>
</evidence>
<feature type="signal peptide" evidence="4">
    <location>
        <begin position="1"/>
        <end position="21"/>
    </location>
</feature>
<name>A0ABS5QFQ6_9PROT</name>
<dbReference type="Pfam" id="PF03938">
    <property type="entry name" value="OmpH"/>
    <property type="match status" value="1"/>
</dbReference>
<dbReference type="InterPro" id="IPR005632">
    <property type="entry name" value="Chaperone_Skp"/>
</dbReference>
<proteinExistence type="inferred from homology"/>
<dbReference type="PANTHER" id="PTHR35089">
    <property type="entry name" value="CHAPERONE PROTEIN SKP"/>
    <property type="match status" value="1"/>
</dbReference>
<dbReference type="SUPFAM" id="SSF111384">
    <property type="entry name" value="OmpH-like"/>
    <property type="match status" value="1"/>
</dbReference>
<dbReference type="RefSeq" id="WP_213671222.1">
    <property type="nucleotide sequence ID" value="NZ_JAHCDA010000003.1"/>
</dbReference>
<evidence type="ECO:0000256" key="4">
    <source>
        <dbReference type="SAM" id="SignalP"/>
    </source>
</evidence>
<reference evidence="5 6" key="1">
    <citation type="submission" date="2021-05" db="EMBL/GenBank/DDBJ databases">
        <title>Roseococcus sp. XZZS9, whole genome shotgun sequencing project.</title>
        <authorList>
            <person name="Zhao G."/>
            <person name="Shen L."/>
        </authorList>
    </citation>
    <scope>NUCLEOTIDE SEQUENCE [LARGE SCALE GENOMIC DNA]</scope>
    <source>
        <strain evidence="5 6">XZZS9</strain>
    </source>
</reference>
<comment type="caution">
    <text evidence="5">The sequence shown here is derived from an EMBL/GenBank/DDBJ whole genome shotgun (WGS) entry which is preliminary data.</text>
</comment>
<dbReference type="PANTHER" id="PTHR35089:SF1">
    <property type="entry name" value="CHAPERONE PROTEIN SKP"/>
    <property type="match status" value="1"/>
</dbReference>
<dbReference type="Gene3D" id="3.30.910.20">
    <property type="entry name" value="Skp domain"/>
    <property type="match status" value="1"/>
</dbReference>
<keyword evidence="6" id="KW-1185">Reference proteome</keyword>
<keyword evidence="2 4" id="KW-0732">Signal</keyword>
<feature type="compositionally biased region" description="Pro residues" evidence="3">
    <location>
        <begin position="70"/>
        <end position="81"/>
    </location>
</feature>
<dbReference type="SMART" id="SM00935">
    <property type="entry name" value="OmpH"/>
    <property type="match status" value="1"/>
</dbReference>
<feature type="region of interest" description="Disordered" evidence="3">
    <location>
        <begin position="33"/>
        <end position="83"/>
    </location>
</feature>
<feature type="region of interest" description="Disordered" evidence="3">
    <location>
        <begin position="227"/>
        <end position="269"/>
    </location>
</feature>
<feature type="compositionally biased region" description="Low complexity" evidence="3">
    <location>
        <begin position="244"/>
        <end position="255"/>
    </location>
</feature>
<sequence length="269" mass="29384">MTTFRLSMALLLGLAPTVAFAQQRQGQEWFVPGQNQGAAGQRPAQAQPQRPAAQPQQPAARPGPTAARPPALPAGTPPPPAVIGIVDIPEIQRLSTAFNQVREEIERRRTRLNDDLQREQNGWRDAQQALATQRAQMNPEQIRARERELQDRITDSQRIFRNRSQAIEQAAQQSLMQIEEALGGVVRQVANSRTVNIVVPRPLVIMNEPAFDLTEEVAQQFNRTLRQVTIPPESDGSQPPTPPAGAQAPAAAPAAPARPAPAAQPPARR</sequence>
<comment type="similarity">
    <text evidence="1">Belongs to the Skp family.</text>
</comment>
<evidence type="ECO:0000313" key="6">
    <source>
        <dbReference type="Proteomes" id="UP000766336"/>
    </source>
</evidence>
<dbReference type="EMBL" id="JAHCDA010000003">
    <property type="protein sequence ID" value="MBS7812520.1"/>
    <property type="molecule type" value="Genomic_DNA"/>
</dbReference>
<dbReference type="Proteomes" id="UP000766336">
    <property type="component" value="Unassembled WGS sequence"/>
</dbReference>
<dbReference type="InterPro" id="IPR024930">
    <property type="entry name" value="Skp_dom_sf"/>
</dbReference>
<feature type="compositionally biased region" description="Pro residues" evidence="3">
    <location>
        <begin position="256"/>
        <end position="269"/>
    </location>
</feature>
<organism evidence="5 6">
    <name type="scientific">Roseococcus pinisoli</name>
    <dbReference type="NCBI Taxonomy" id="2835040"/>
    <lineage>
        <taxon>Bacteria</taxon>
        <taxon>Pseudomonadati</taxon>
        <taxon>Pseudomonadota</taxon>
        <taxon>Alphaproteobacteria</taxon>
        <taxon>Acetobacterales</taxon>
        <taxon>Roseomonadaceae</taxon>
        <taxon>Roseococcus</taxon>
    </lineage>
</organism>
<evidence type="ECO:0000313" key="5">
    <source>
        <dbReference type="EMBL" id="MBS7812520.1"/>
    </source>
</evidence>
<feature type="chain" id="PRO_5045953850" evidence="4">
    <location>
        <begin position="22"/>
        <end position="269"/>
    </location>
</feature>